<reference evidence="5 6" key="1">
    <citation type="journal article" date="2014" name="Nat. Commun.">
        <title>Klebsormidium flaccidum genome reveals primary factors for plant terrestrial adaptation.</title>
        <authorList>
            <person name="Hori K."/>
            <person name="Maruyama F."/>
            <person name="Fujisawa T."/>
            <person name="Togashi T."/>
            <person name="Yamamoto N."/>
            <person name="Seo M."/>
            <person name="Sato S."/>
            <person name="Yamada T."/>
            <person name="Mori H."/>
            <person name="Tajima N."/>
            <person name="Moriyama T."/>
            <person name="Ikeuchi M."/>
            <person name="Watanabe M."/>
            <person name="Wada H."/>
            <person name="Kobayashi K."/>
            <person name="Saito M."/>
            <person name="Masuda T."/>
            <person name="Sasaki-Sekimoto Y."/>
            <person name="Mashiguchi K."/>
            <person name="Awai K."/>
            <person name="Shimojima M."/>
            <person name="Masuda S."/>
            <person name="Iwai M."/>
            <person name="Nobusawa T."/>
            <person name="Narise T."/>
            <person name="Kondo S."/>
            <person name="Saito H."/>
            <person name="Sato R."/>
            <person name="Murakawa M."/>
            <person name="Ihara Y."/>
            <person name="Oshima-Yamada Y."/>
            <person name="Ohtaka K."/>
            <person name="Satoh M."/>
            <person name="Sonobe K."/>
            <person name="Ishii M."/>
            <person name="Ohtani R."/>
            <person name="Kanamori-Sato M."/>
            <person name="Honoki R."/>
            <person name="Miyazaki D."/>
            <person name="Mochizuki H."/>
            <person name="Umetsu J."/>
            <person name="Higashi K."/>
            <person name="Shibata D."/>
            <person name="Kamiya Y."/>
            <person name="Sato N."/>
            <person name="Nakamura Y."/>
            <person name="Tabata S."/>
            <person name="Ida S."/>
            <person name="Kurokawa K."/>
            <person name="Ohta H."/>
        </authorList>
    </citation>
    <scope>NUCLEOTIDE SEQUENCE [LARGE SCALE GENOMIC DNA]</scope>
    <source>
        <strain evidence="5 6">NIES-2285</strain>
    </source>
</reference>
<dbReference type="AlphaFoldDB" id="A0A1Y1IRL1"/>
<dbReference type="OMA" id="WVFEESL"/>
<dbReference type="Pfam" id="PF22624">
    <property type="entry name" value="AASDHPPT_N"/>
    <property type="match status" value="1"/>
</dbReference>
<dbReference type="GO" id="GO:0005829">
    <property type="term" value="C:cytosol"/>
    <property type="evidence" value="ECO:0000318"/>
    <property type="project" value="GO_Central"/>
</dbReference>
<keyword evidence="2 5" id="KW-0808">Transferase</keyword>
<dbReference type="SUPFAM" id="SSF56214">
    <property type="entry name" value="4'-phosphopantetheinyl transferase"/>
    <property type="match status" value="2"/>
</dbReference>
<feature type="domain" description="4'-phosphopantetheinyl transferase N-terminal" evidence="4">
    <location>
        <begin position="19"/>
        <end position="117"/>
    </location>
</feature>
<dbReference type="EC" id="2.7.8.7" evidence="1"/>
<dbReference type="InterPro" id="IPR055066">
    <property type="entry name" value="AASDHPPT_N"/>
</dbReference>
<dbReference type="InterPro" id="IPR008278">
    <property type="entry name" value="4-PPantetheinyl_Trfase_dom"/>
</dbReference>
<dbReference type="FunFam" id="3.90.470.20:FF:000003">
    <property type="entry name" value="L-aminoadipate-semialdehyde dehydrogenase-phosphopantetheinyl transferase"/>
    <property type="match status" value="1"/>
</dbReference>
<dbReference type="PANTHER" id="PTHR12215:SF10">
    <property type="entry name" value="L-AMINOADIPATE-SEMIALDEHYDE DEHYDROGENASE-PHOSPHOPANTETHEINYL TRANSFERASE"/>
    <property type="match status" value="1"/>
</dbReference>
<dbReference type="Gene3D" id="3.90.470.20">
    <property type="entry name" value="4'-phosphopantetheinyl transferase domain"/>
    <property type="match status" value="2"/>
</dbReference>
<evidence type="ECO:0000259" key="4">
    <source>
        <dbReference type="Pfam" id="PF22624"/>
    </source>
</evidence>
<dbReference type="STRING" id="105231.A0A1Y1IRL1"/>
<protein>
    <recommendedName>
        <fullName evidence="1">holo-[acyl-carrier-protein] synthase</fullName>
        <ecNumber evidence="1">2.7.8.7</ecNumber>
    </recommendedName>
</protein>
<dbReference type="EMBL" id="DF237724">
    <property type="protein sequence ID" value="GAQ91376.1"/>
    <property type="molecule type" value="Genomic_DNA"/>
</dbReference>
<dbReference type="InterPro" id="IPR037143">
    <property type="entry name" value="4-PPantetheinyl_Trfase_dom_sf"/>
</dbReference>
<dbReference type="InterPro" id="IPR050559">
    <property type="entry name" value="P-Pant_transferase_sf"/>
</dbReference>
<gene>
    <name evidence="5" type="ORF">KFL_007750020</name>
</gene>
<dbReference type="GO" id="GO:0000287">
    <property type="term" value="F:magnesium ion binding"/>
    <property type="evidence" value="ECO:0007669"/>
    <property type="project" value="InterPro"/>
</dbReference>
<evidence type="ECO:0000313" key="5">
    <source>
        <dbReference type="EMBL" id="GAQ91376.1"/>
    </source>
</evidence>
<organism evidence="5 6">
    <name type="scientific">Klebsormidium nitens</name>
    <name type="common">Green alga</name>
    <name type="synonym">Ulothrix nitens</name>
    <dbReference type="NCBI Taxonomy" id="105231"/>
    <lineage>
        <taxon>Eukaryota</taxon>
        <taxon>Viridiplantae</taxon>
        <taxon>Streptophyta</taxon>
        <taxon>Klebsormidiophyceae</taxon>
        <taxon>Klebsormidiales</taxon>
        <taxon>Klebsormidiaceae</taxon>
        <taxon>Klebsormidium</taxon>
    </lineage>
</organism>
<evidence type="ECO:0000259" key="3">
    <source>
        <dbReference type="Pfam" id="PF01648"/>
    </source>
</evidence>
<dbReference type="GO" id="GO:0008897">
    <property type="term" value="F:holo-[acyl-carrier-protein] synthase activity"/>
    <property type="evidence" value="ECO:0000318"/>
    <property type="project" value="GO_Central"/>
</dbReference>
<evidence type="ECO:0000256" key="1">
    <source>
        <dbReference type="ARBA" id="ARBA00013172"/>
    </source>
</evidence>
<evidence type="ECO:0000256" key="2">
    <source>
        <dbReference type="ARBA" id="ARBA00022679"/>
    </source>
</evidence>
<dbReference type="Pfam" id="PF01648">
    <property type="entry name" value="ACPS"/>
    <property type="match status" value="1"/>
</dbReference>
<sequence>MEASKMESGVRRWAVDIRGWEATDEEFAYCLSLLPEEETLAVNRYVHLADRKRALISRLLQRKLAHEVLGIPLDRIQIQRTCEGKPFLANPGVQCPFPCFNYNVSHHGAYVVLASDPARLVGVDVMTHSPMRQPAPPAVEFFKNFTKCYTPYEWANVMKGGPTETGLLDQFYRYWCMKEAYIKAVGIGLGFELRRAEFHYLPENDILSRRATVSIDGVRRPEWIFTLDRLGEDHWVCVGRGPPEEATSSCSFPSSSKAAPVVAQPGESVLDIDFEFLAVEDLLIKDEKLFWRTSRTM</sequence>
<name>A0A1Y1IRL1_KLENI</name>
<dbReference type="GO" id="GO:0019878">
    <property type="term" value="P:lysine biosynthetic process via aminoadipic acid"/>
    <property type="evidence" value="ECO:0000318"/>
    <property type="project" value="GO_Central"/>
</dbReference>
<evidence type="ECO:0000313" key="6">
    <source>
        <dbReference type="Proteomes" id="UP000054558"/>
    </source>
</evidence>
<accession>A0A1Y1IRL1</accession>
<proteinExistence type="predicted"/>
<keyword evidence="6" id="KW-1185">Reference proteome</keyword>
<dbReference type="OrthoDB" id="26719at2759"/>
<dbReference type="PANTHER" id="PTHR12215">
    <property type="entry name" value="PHOSPHOPANTETHEINE TRANSFERASE"/>
    <property type="match status" value="1"/>
</dbReference>
<dbReference type="Proteomes" id="UP000054558">
    <property type="component" value="Unassembled WGS sequence"/>
</dbReference>
<feature type="domain" description="4'-phosphopantetheinyl transferase" evidence="3">
    <location>
        <begin position="121"/>
        <end position="209"/>
    </location>
</feature>